<gene>
    <name evidence="4" type="ORF">PIB30_037039</name>
</gene>
<organism evidence="4 5">
    <name type="scientific">Stylosanthes scabra</name>
    <dbReference type="NCBI Taxonomy" id="79078"/>
    <lineage>
        <taxon>Eukaryota</taxon>
        <taxon>Viridiplantae</taxon>
        <taxon>Streptophyta</taxon>
        <taxon>Embryophyta</taxon>
        <taxon>Tracheophyta</taxon>
        <taxon>Spermatophyta</taxon>
        <taxon>Magnoliopsida</taxon>
        <taxon>eudicotyledons</taxon>
        <taxon>Gunneridae</taxon>
        <taxon>Pentapetalae</taxon>
        <taxon>rosids</taxon>
        <taxon>fabids</taxon>
        <taxon>Fabales</taxon>
        <taxon>Fabaceae</taxon>
        <taxon>Papilionoideae</taxon>
        <taxon>50 kb inversion clade</taxon>
        <taxon>dalbergioids sensu lato</taxon>
        <taxon>Dalbergieae</taxon>
        <taxon>Pterocarpus clade</taxon>
        <taxon>Stylosanthes</taxon>
    </lineage>
</organism>
<protein>
    <submittedName>
        <fullName evidence="4">Uncharacterized protein</fullName>
    </submittedName>
</protein>
<evidence type="ECO:0000313" key="5">
    <source>
        <dbReference type="Proteomes" id="UP001341840"/>
    </source>
</evidence>
<accession>A0ABU6TDF9</accession>
<evidence type="ECO:0000256" key="2">
    <source>
        <dbReference type="ARBA" id="ARBA00023002"/>
    </source>
</evidence>
<dbReference type="Proteomes" id="UP001341840">
    <property type="component" value="Unassembled WGS sequence"/>
</dbReference>
<dbReference type="Gene3D" id="3.40.50.720">
    <property type="entry name" value="NAD(P)-binding Rossmann-like Domain"/>
    <property type="match status" value="1"/>
</dbReference>
<dbReference type="SUPFAM" id="SSF51735">
    <property type="entry name" value="NAD(P)-binding Rossmann-fold domains"/>
    <property type="match status" value="1"/>
</dbReference>
<reference evidence="4 5" key="1">
    <citation type="journal article" date="2023" name="Plants (Basel)">
        <title>Bridging the Gap: Combining Genomics and Transcriptomics Approaches to Understand Stylosanthes scabra, an Orphan Legume from the Brazilian Caatinga.</title>
        <authorList>
            <person name="Ferreira-Neto J.R.C."/>
            <person name="da Silva M.D."/>
            <person name="Binneck E."/>
            <person name="de Melo N.F."/>
            <person name="da Silva R.H."/>
            <person name="de Melo A.L.T.M."/>
            <person name="Pandolfi V."/>
            <person name="Bustamante F.O."/>
            <person name="Brasileiro-Vidal A.C."/>
            <person name="Benko-Iseppon A.M."/>
        </authorList>
    </citation>
    <scope>NUCLEOTIDE SEQUENCE [LARGE SCALE GENOMIC DNA]</scope>
    <source>
        <tissue evidence="4">Leaves</tissue>
    </source>
</reference>
<dbReference type="Pfam" id="PF13561">
    <property type="entry name" value="adh_short_C2"/>
    <property type="match status" value="1"/>
</dbReference>
<keyword evidence="2" id="KW-0560">Oxidoreductase</keyword>
<comment type="caution">
    <text evidence="4">The sequence shown here is derived from an EMBL/GenBank/DDBJ whole genome shotgun (WGS) entry which is preliminary data.</text>
</comment>
<dbReference type="InterPro" id="IPR045000">
    <property type="entry name" value="TR"/>
</dbReference>
<evidence type="ECO:0000313" key="4">
    <source>
        <dbReference type="EMBL" id="MED6146707.1"/>
    </source>
</evidence>
<dbReference type="EMBL" id="JASCZI010090805">
    <property type="protein sequence ID" value="MED6146707.1"/>
    <property type="molecule type" value="Genomic_DNA"/>
</dbReference>
<sequence length="145" mass="16463">MDGVTAKEIKELGGVGLRFSFDPTNKLLKEEKVLDRFISRTPLGRIGEAEEVSSIVAFLCMPGASFITRQSYSGCKPTRRKLSKLPYKGITRKRYNVKKYQPVDVHGKVYKRKPTEETLIRSTPLTKNTLNLNGHGWCHPTICYM</sequence>
<keyword evidence="1" id="KW-0521">NADP</keyword>
<evidence type="ECO:0000256" key="1">
    <source>
        <dbReference type="ARBA" id="ARBA00022857"/>
    </source>
</evidence>
<proteinExistence type="inferred from homology"/>
<dbReference type="InterPro" id="IPR036291">
    <property type="entry name" value="NAD(P)-bd_dom_sf"/>
</dbReference>
<dbReference type="PANTHER" id="PTHR42898:SF79">
    <property type="entry name" value="NAD(P)-BINDING ROSSMANN-FOLD PROTEIN"/>
    <property type="match status" value="1"/>
</dbReference>
<comment type="similarity">
    <text evidence="3">Belongs to the short-chain dehydrogenases/reductases (SDR) family. SDR65C subfamily.</text>
</comment>
<name>A0ABU6TDF9_9FABA</name>
<dbReference type="PANTHER" id="PTHR42898">
    <property type="entry name" value="TROPINONE REDUCTASE"/>
    <property type="match status" value="1"/>
</dbReference>
<keyword evidence="5" id="KW-1185">Reference proteome</keyword>
<evidence type="ECO:0000256" key="3">
    <source>
        <dbReference type="ARBA" id="ARBA00025714"/>
    </source>
</evidence>
<dbReference type="InterPro" id="IPR002347">
    <property type="entry name" value="SDR_fam"/>
</dbReference>